<dbReference type="EMBL" id="JXTC01000177">
    <property type="protein sequence ID" value="PON83509.1"/>
    <property type="molecule type" value="Genomic_DNA"/>
</dbReference>
<feature type="compositionally biased region" description="Polar residues" evidence="1">
    <location>
        <begin position="1"/>
        <end position="13"/>
    </location>
</feature>
<evidence type="ECO:0000313" key="3">
    <source>
        <dbReference type="Proteomes" id="UP000237000"/>
    </source>
</evidence>
<organism evidence="2 3">
    <name type="scientific">Trema orientale</name>
    <name type="common">Charcoal tree</name>
    <name type="synonym">Celtis orientalis</name>
    <dbReference type="NCBI Taxonomy" id="63057"/>
    <lineage>
        <taxon>Eukaryota</taxon>
        <taxon>Viridiplantae</taxon>
        <taxon>Streptophyta</taxon>
        <taxon>Embryophyta</taxon>
        <taxon>Tracheophyta</taxon>
        <taxon>Spermatophyta</taxon>
        <taxon>Magnoliopsida</taxon>
        <taxon>eudicotyledons</taxon>
        <taxon>Gunneridae</taxon>
        <taxon>Pentapetalae</taxon>
        <taxon>rosids</taxon>
        <taxon>fabids</taxon>
        <taxon>Rosales</taxon>
        <taxon>Cannabaceae</taxon>
        <taxon>Trema</taxon>
    </lineage>
</organism>
<evidence type="ECO:0000256" key="1">
    <source>
        <dbReference type="SAM" id="MobiDB-lite"/>
    </source>
</evidence>
<protein>
    <submittedName>
        <fullName evidence="2">Uncharacterized protein</fullName>
    </submittedName>
</protein>
<dbReference type="AlphaFoldDB" id="A0A2P5ED89"/>
<feature type="compositionally biased region" description="Polar residues" evidence="1">
    <location>
        <begin position="21"/>
        <end position="32"/>
    </location>
</feature>
<feature type="region of interest" description="Disordered" evidence="1">
    <location>
        <begin position="1"/>
        <end position="62"/>
    </location>
</feature>
<feature type="compositionally biased region" description="Basic and acidic residues" evidence="1">
    <location>
        <begin position="41"/>
        <end position="51"/>
    </location>
</feature>
<evidence type="ECO:0000313" key="2">
    <source>
        <dbReference type="EMBL" id="PON83509.1"/>
    </source>
</evidence>
<proteinExistence type="predicted"/>
<gene>
    <name evidence="2" type="ORF">TorRG33x02_206640</name>
</gene>
<sequence>MYTKNLGTKNNQGRLKPGECQSPQTRLRQKPSSPVKAKALKPGEGKSPQDRRRQKPSALAKAKALRWPLQMFRETSLGNCHHQQC</sequence>
<comment type="caution">
    <text evidence="2">The sequence shown here is derived from an EMBL/GenBank/DDBJ whole genome shotgun (WGS) entry which is preliminary data.</text>
</comment>
<reference evidence="3" key="1">
    <citation type="submission" date="2016-06" db="EMBL/GenBank/DDBJ databases">
        <title>Parallel loss of symbiosis genes in relatives of nitrogen-fixing non-legume Parasponia.</title>
        <authorList>
            <person name="Van Velzen R."/>
            <person name="Holmer R."/>
            <person name="Bu F."/>
            <person name="Rutten L."/>
            <person name="Van Zeijl A."/>
            <person name="Liu W."/>
            <person name="Santuari L."/>
            <person name="Cao Q."/>
            <person name="Sharma T."/>
            <person name="Shen D."/>
            <person name="Roswanjaya Y."/>
            <person name="Wardhani T."/>
            <person name="Kalhor M.S."/>
            <person name="Jansen J."/>
            <person name="Van den Hoogen J."/>
            <person name="Gungor B."/>
            <person name="Hartog M."/>
            <person name="Hontelez J."/>
            <person name="Verver J."/>
            <person name="Yang W.-C."/>
            <person name="Schijlen E."/>
            <person name="Repin R."/>
            <person name="Schilthuizen M."/>
            <person name="Schranz E."/>
            <person name="Heidstra R."/>
            <person name="Miyata K."/>
            <person name="Fedorova E."/>
            <person name="Kohlen W."/>
            <person name="Bisseling T."/>
            <person name="Smit S."/>
            <person name="Geurts R."/>
        </authorList>
    </citation>
    <scope>NUCLEOTIDE SEQUENCE [LARGE SCALE GENOMIC DNA]</scope>
    <source>
        <strain evidence="3">cv. RG33-2</strain>
    </source>
</reference>
<accession>A0A2P5ED89</accession>
<name>A0A2P5ED89_TREOI</name>
<dbReference type="Proteomes" id="UP000237000">
    <property type="component" value="Unassembled WGS sequence"/>
</dbReference>
<keyword evidence="3" id="KW-1185">Reference proteome</keyword>
<dbReference type="InParanoid" id="A0A2P5ED89"/>